<dbReference type="Proteomes" id="UP000034096">
    <property type="component" value="Unassembled WGS sequence"/>
</dbReference>
<keyword evidence="2 5" id="KW-0808">Transferase</keyword>
<dbReference type="SUPFAM" id="SSF52540">
    <property type="entry name" value="P-loop containing nucleoside triphosphate hydrolases"/>
    <property type="match status" value="1"/>
</dbReference>
<dbReference type="Gene3D" id="3.40.50.300">
    <property type="entry name" value="P-loop containing nucleotide triphosphate hydrolases"/>
    <property type="match status" value="1"/>
</dbReference>
<proteinExistence type="inferred from homology"/>
<dbReference type="SMART" id="SM00072">
    <property type="entry name" value="GuKc"/>
    <property type="match status" value="1"/>
</dbReference>
<dbReference type="PANTHER" id="PTHR23117:SF13">
    <property type="entry name" value="GUANYLATE KINASE"/>
    <property type="match status" value="1"/>
</dbReference>
<comment type="caution">
    <text evidence="5">The sequence shown here is derived from an EMBL/GenBank/DDBJ whole genome shotgun (WGS) entry which is preliminary data.</text>
</comment>
<dbReference type="STRING" id="1618583.US75_C0003G0030"/>
<gene>
    <name evidence="5" type="ORF">US75_C0003G0030</name>
</gene>
<dbReference type="InterPro" id="IPR027417">
    <property type="entry name" value="P-loop_NTPase"/>
</dbReference>
<dbReference type="GO" id="GO:0005829">
    <property type="term" value="C:cytosol"/>
    <property type="evidence" value="ECO:0007669"/>
    <property type="project" value="TreeGrafter"/>
</dbReference>
<protein>
    <submittedName>
        <fullName evidence="5">Guanylate kinase, guanylate kinase</fullName>
        <ecNumber evidence="5">2.7.4.8</ecNumber>
    </submittedName>
</protein>
<keyword evidence="3 5" id="KW-0418">Kinase</keyword>
<organism evidence="5 6">
    <name type="scientific">Candidatus Woesebacteria bacterium GW2011_GWC1_38_13</name>
    <dbReference type="NCBI Taxonomy" id="1618583"/>
    <lineage>
        <taxon>Bacteria</taxon>
        <taxon>Candidatus Woeseibacteriota</taxon>
    </lineage>
</organism>
<dbReference type="AlphaFoldDB" id="A0A0G0IN70"/>
<dbReference type="GO" id="GO:0004385">
    <property type="term" value="F:GMP kinase activity"/>
    <property type="evidence" value="ECO:0007669"/>
    <property type="project" value="UniProtKB-EC"/>
</dbReference>
<evidence type="ECO:0000313" key="6">
    <source>
        <dbReference type="Proteomes" id="UP000034096"/>
    </source>
</evidence>
<dbReference type="Pfam" id="PF00625">
    <property type="entry name" value="Guanylate_kin"/>
    <property type="match status" value="1"/>
</dbReference>
<evidence type="ECO:0000256" key="3">
    <source>
        <dbReference type="ARBA" id="ARBA00022777"/>
    </source>
</evidence>
<dbReference type="PROSITE" id="PS50052">
    <property type="entry name" value="GUANYLATE_KINASE_2"/>
    <property type="match status" value="1"/>
</dbReference>
<evidence type="ECO:0000256" key="1">
    <source>
        <dbReference type="ARBA" id="ARBA00005790"/>
    </source>
</evidence>
<dbReference type="InterPro" id="IPR008145">
    <property type="entry name" value="GK/Ca_channel_bsu"/>
</dbReference>
<evidence type="ECO:0000256" key="2">
    <source>
        <dbReference type="ARBA" id="ARBA00022679"/>
    </source>
</evidence>
<sequence length="203" mass="23551">MTVNIGKLVVVTGFSGAGKDTLIERFLTKRSDFEAVVTHSTRPQRKGEIPGVHHHFVSFNEFESLIQKGEMLEYVKYGSFYKGTTKSAFSKVKEGKNIVWRVDILRAATYEETFSQVFDAETSQILSKKSVRLFVKTPSHSTSFQRYVARDEKSLDIEEFKKRLKRDIYVYDRYKHKFPYIIVNKTGKINQSLSEMERIIDSI</sequence>
<name>A0A0G0IN70_9BACT</name>
<evidence type="ECO:0000259" key="4">
    <source>
        <dbReference type="PROSITE" id="PS50052"/>
    </source>
</evidence>
<reference evidence="5 6" key="1">
    <citation type="journal article" date="2015" name="Nature">
        <title>rRNA introns, odd ribosomes, and small enigmatic genomes across a large radiation of phyla.</title>
        <authorList>
            <person name="Brown C.T."/>
            <person name="Hug L.A."/>
            <person name="Thomas B.C."/>
            <person name="Sharon I."/>
            <person name="Castelle C.J."/>
            <person name="Singh A."/>
            <person name="Wilkins M.J."/>
            <person name="Williams K.H."/>
            <person name="Banfield J.F."/>
        </authorList>
    </citation>
    <scope>NUCLEOTIDE SEQUENCE [LARGE SCALE GENOMIC DNA]</scope>
</reference>
<dbReference type="PANTHER" id="PTHR23117">
    <property type="entry name" value="GUANYLATE KINASE-RELATED"/>
    <property type="match status" value="1"/>
</dbReference>
<accession>A0A0G0IN70</accession>
<feature type="domain" description="Guanylate kinase-like" evidence="4">
    <location>
        <begin position="6"/>
        <end position="201"/>
    </location>
</feature>
<dbReference type="EMBL" id="LBUE01000003">
    <property type="protein sequence ID" value="KKQ56743.1"/>
    <property type="molecule type" value="Genomic_DNA"/>
</dbReference>
<dbReference type="InterPro" id="IPR008144">
    <property type="entry name" value="Guanylate_kin-like_dom"/>
</dbReference>
<comment type="similarity">
    <text evidence="1">Belongs to the guanylate kinase family.</text>
</comment>
<evidence type="ECO:0000313" key="5">
    <source>
        <dbReference type="EMBL" id="KKQ56743.1"/>
    </source>
</evidence>
<dbReference type="EC" id="2.7.4.8" evidence="5"/>